<keyword evidence="1" id="KW-0732">Signal</keyword>
<evidence type="ECO:0000313" key="2">
    <source>
        <dbReference type="EMBL" id="MEU8134359.1"/>
    </source>
</evidence>
<comment type="caution">
    <text evidence="2">The sequence shown here is derived from an EMBL/GenBank/DDBJ whole genome shotgun (WGS) entry which is preliminary data.</text>
</comment>
<feature type="chain" id="PRO_5046318492" description="PknH-like extracellular domain-containing protein" evidence="1">
    <location>
        <begin position="24"/>
        <end position="237"/>
    </location>
</feature>
<gene>
    <name evidence="2" type="ORF">AB0C36_12705</name>
</gene>
<accession>A0ABV3DHH1</accession>
<dbReference type="Proteomes" id="UP001551482">
    <property type="component" value="Unassembled WGS sequence"/>
</dbReference>
<evidence type="ECO:0008006" key="4">
    <source>
        <dbReference type="Google" id="ProtNLM"/>
    </source>
</evidence>
<feature type="signal peptide" evidence="1">
    <location>
        <begin position="1"/>
        <end position="23"/>
    </location>
</feature>
<proteinExistence type="predicted"/>
<evidence type="ECO:0000313" key="3">
    <source>
        <dbReference type="Proteomes" id="UP001551482"/>
    </source>
</evidence>
<dbReference type="EMBL" id="JBEZFP010000025">
    <property type="protein sequence ID" value="MEU8134359.1"/>
    <property type="molecule type" value="Genomic_DNA"/>
</dbReference>
<reference evidence="2 3" key="1">
    <citation type="submission" date="2024-06" db="EMBL/GenBank/DDBJ databases">
        <title>The Natural Products Discovery Center: Release of the First 8490 Sequenced Strains for Exploring Actinobacteria Biosynthetic Diversity.</title>
        <authorList>
            <person name="Kalkreuter E."/>
            <person name="Kautsar S.A."/>
            <person name="Yang D."/>
            <person name="Bader C.D."/>
            <person name="Teijaro C.N."/>
            <person name="Fluegel L."/>
            <person name="Davis C.M."/>
            <person name="Simpson J.R."/>
            <person name="Lauterbach L."/>
            <person name="Steele A.D."/>
            <person name="Gui C."/>
            <person name="Meng S."/>
            <person name="Li G."/>
            <person name="Viehrig K."/>
            <person name="Ye F."/>
            <person name="Su P."/>
            <person name="Kiefer A.F."/>
            <person name="Nichols A."/>
            <person name="Cepeda A.J."/>
            <person name="Yan W."/>
            <person name="Fan B."/>
            <person name="Jiang Y."/>
            <person name="Adhikari A."/>
            <person name="Zheng C.-J."/>
            <person name="Schuster L."/>
            <person name="Cowan T.M."/>
            <person name="Smanski M.J."/>
            <person name="Chevrette M.G."/>
            <person name="De Carvalho L.P.S."/>
            <person name="Shen B."/>
        </authorList>
    </citation>
    <scope>NUCLEOTIDE SEQUENCE [LARGE SCALE GENOMIC DNA]</scope>
    <source>
        <strain evidence="2 3">NPDC048946</strain>
    </source>
</reference>
<dbReference type="RefSeq" id="WP_358352946.1">
    <property type="nucleotide sequence ID" value="NZ_JBEZFP010000025.1"/>
</dbReference>
<organism evidence="2 3">
    <name type="scientific">Streptodolium elevatio</name>
    <dbReference type="NCBI Taxonomy" id="3157996"/>
    <lineage>
        <taxon>Bacteria</taxon>
        <taxon>Bacillati</taxon>
        <taxon>Actinomycetota</taxon>
        <taxon>Actinomycetes</taxon>
        <taxon>Kitasatosporales</taxon>
        <taxon>Streptomycetaceae</taxon>
        <taxon>Streptodolium</taxon>
    </lineage>
</organism>
<name>A0ABV3DHH1_9ACTN</name>
<keyword evidence="3" id="KW-1185">Reference proteome</keyword>
<evidence type="ECO:0000256" key="1">
    <source>
        <dbReference type="SAM" id="SignalP"/>
    </source>
</evidence>
<dbReference type="PROSITE" id="PS51257">
    <property type="entry name" value="PROKAR_LIPOPROTEIN"/>
    <property type="match status" value="1"/>
</dbReference>
<sequence>MRVPYRRIAGVVAVPLFLSAATACGGGGDGGRKAPDALSGDELRAVLLAQQELPPGWELTGGGAPVGDDEIAEADRSACQPVMDLVSGRSADIAPTGQADAGLLGPDGLGGAAHIGVNQYKEGQAAQLLDAARAALPTCAGFGVRQAGGDSIAPAATAVGESPWLGDGTLFFRLTMTTDAGALSIPYTVVRKGSALVLTSTLNDPGAGADAVPEVLLRAQVDKLAKAQLAKTGAKAQ</sequence>
<protein>
    <recommendedName>
        <fullName evidence="4">PknH-like extracellular domain-containing protein</fullName>
    </recommendedName>
</protein>